<reference evidence="1 2" key="1">
    <citation type="journal article" date="2024" name="Science">
        <title>Giant polyketide synthase enzymes in the biosynthesis of giant marine polyether toxins.</title>
        <authorList>
            <person name="Fallon T.R."/>
            <person name="Shende V.V."/>
            <person name="Wierzbicki I.H."/>
            <person name="Pendleton A.L."/>
            <person name="Watervoot N.F."/>
            <person name="Auber R.P."/>
            <person name="Gonzalez D.J."/>
            <person name="Wisecaver J.H."/>
            <person name="Moore B.S."/>
        </authorList>
    </citation>
    <scope>NUCLEOTIDE SEQUENCE [LARGE SCALE GENOMIC DNA]</scope>
    <source>
        <strain evidence="1 2">12B1</strain>
    </source>
</reference>
<name>A0AB34IGB7_PRYPA</name>
<dbReference type="Proteomes" id="UP001515480">
    <property type="component" value="Unassembled WGS sequence"/>
</dbReference>
<keyword evidence="2" id="KW-1185">Reference proteome</keyword>
<dbReference type="PROSITE" id="PS51257">
    <property type="entry name" value="PROKAR_LIPOPROTEIN"/>
    <property type="match status" value="1"/>
</dbReference>
<organism evidence="1 2">
    <name type="scientific">Prymnesium parvum</name>
    <name type="common">Toxic golden alga</name>
    <dbReference type="NCBI Taxonomy" id="97485"/>
    <lineage>
        <taxon>Eukaryota</taxon>
        <taxon>Haptista</taxon>
        <taxon>Haptophyta</taxon>
        <taxon>Prymnesiophyceae</taxon>
        <taxon>Prymnesiales</taxon>
        <taxon>Prymnesiaceae</taxon>
        <taxon>Prymnesium</taxon>
    </lineage>
</organism>
<protein>
    <submittedName>
        <fullName evidence="1">Uncharacterized protein</fullName>
    </submittedName>
</protein>
<proteinExistence type="predicted"/>
<comment type="caution">
    <text evidence="1">The sequence shown here is derived from an EMBL/GenBank/DDBJ whole genome shotgun (WGS) entry which is preliminary data.</text>
</comment>
<sequence>MSTSRLFILVIRFSDDSPRCSIWPASPAWGGCSRTTYKGESLSLEPFLRAISKANDPKVVRAVHDGALISYCFASPRASSAGLRILLAEDSYSDGHDVADDDAGRLVERRC</sequence>
<evidence type="ECO:0000313" key="1">
    <source>
        <dbReference type="EMBL" id="KAL1496689.1"/>
    </source>
</evidence>
<dbReference type="EMBL" id="JBGBPQ010000028">
    <property type="protein sequence ID" value="KAL1496689.1"/>
    <property type="molecule type" value="Genomic_DNA"/>
</dbReference>
<accession>A0AB34IGB7</accession>
<gene>
    <name evidence="1" type="ORF">AB1Y20_014283</name>
</gene>
<dbReference type="AlphaFoldDB" id="A0AB34IGB7"/>
<evidence type="ECO:0000313" key="2">
    <source>
        <dbReference type="Proteomes" id="UP001515480"/>
    </source>
</evidence>